<organism evidence="2 3">
    <name type="scientific">Hymenobacter artigasi</name>
    <dbReference type="NCBI Taxonomy" id="2719616"/>
    <lineage>
        <taxon>Bacteria</taxon>
        <taxon>Pseudomonadati</taxon>
        <taxon>Bacteroidota</taxon>
        <taxon>Cytophagia</taxon>
        <taxon>Cytophagales</taxon>
        <taxon>Hymenobacteraceae</taxon>
        <taxon>Hymenobacter</taxon>
    </lineage>
</organism>
<keyword evidence="3" id="KW-1185">Reference proteome</keyword>
<dbReference type="Proteomes" id="UP000717634">
    <property type="component" value="Unassembled WGS sequence"/>
</dbReference>
<proteinExistence type="predicted"/>
<evidence type="ECO:0000313" key="2">
    <source>
        <dbReference type="EMBL" id="NKI91035.1"/>
    </source>
</evidence>
<feature type="transmembrane region" description="Helical" evidence="1">
    <location>
        <begin position="67"/>
        <end position="85"/>
    </location>
</feature>
<feature type="transmembrane region" description="Helical" evidence="1">
    <location>
        <begin position="42"/>
        <end position="61"/>
    </location>
</feature>
<evidence type="ECO:0000313" key="3">
    <source>
        <dbReference type="Proteomes" id="UP000717634"/>
    </source>
</evidence>
<dbReference type="RefSeq" id="WP_168674617.1">
    <property type="nucleotide sequence ID" value="NZ_JAAVTK010000013.1"/>
</dbReference>
<evidence type="ECO:0000256" key="1">
    <source>
        <dbReference type="SAM" id="Phobius"/>
    </source>
</evidence>
<reference evidence="2 3" key="1">
    <citation type="submission" date="2020-03" db="EMBL/GenBank/DDBJ databases">
        <title>Genomic Encyclopedia of Type Strains, Phase IV (KMG-V): Genome sequencing to study the core and pangenomes of soil and plant-associated prokaryotes.</title>
        <authorList>
            <person name="Whitman W."/>
        </authorList>
    </citation>
    <scope>NUCLEOTIDE SEQUENCE [LARGE SCALE GENOMIC DNA]</scope>
    <source>
        <strain evidence="2 3">1B</strain>
    </source>
</reference>
<protein>
    <submittedName>
        <fullName evidence="2">Uncharacterized protein</fullName>
    </submittedName>
</protein>
<accession>A0ABX1HLQ3</accession>
<gene>
    <name evidence="2" type="ORF">HBN54_003647</name>
</gene>
<comment type="caution">
    <text evidence="2">The sequence shown here is derived from an EMBL/GenBank/DDBJ whole genome shotgun (WGS) entry which is preliminary data.</text>
</comment>
<keyword evidence="1" id="KW-0812">Transmembrane</keyword>
<feature type="transmembrane region" description="Helical" evidence="1">
    <location>
        <begin position="12"/>
        <end position="30"/>
    </location>
</feature>
<feature type="transmembrane region" description="Helical" evidence="1">
    <location>
        <begin position="152"/>
        <end position="175"/>
    </location>
</feature>
<keyword evidence="1" id="KW-0472">Membrane</keyword>
<dbReference type="EMBL" id="JAAVTK010000013">
    <property type="protein sequence ID" value="NKI91035.1"/>
    <property type="molecule type" value="Genomic_DNA"/>
</dbReference>
<keyword evidence="1" id="KW-1133">Transmembrane helix</keyword>
<sequence length="234" mass="25775">MSLAQFHSCLGWLITFMQFSILVPMVVVWWRQQHFSPAVKMLSWYVYLSAFFALSARLSGIYLHNNLFFLIGFNVTKVLLFAAMYRLVLTGPRIRRVLAIATLVALGIVAASFALDTPRTVTVSRVVQCAVLAGFALAYLEQGLNRGVAYKFTHDPIWLLSVGQLIYSATTVSAFSVEFVTLFKGDIFNNISSLSFSIGGLAFNYFLTLAFLRAKPDVPAPAAVAAARGRLVAS</sequence>
<name>A0ABX1HLQ3_9BACT</name>
<feature type="transmembrane region" description="Helical" evidence="1">
    <location>
        <begin position="97"/>
        <end position="115"/>
    </location>
</feature>
<feature type="transmembrane region" description="Helical" evidence="1">
    <location>
        <begin position="187"/>
        <end position="207"/>
    </location>
</feature>